<dbReference type="GO" id="GO:0046983">
    <property type="term" value="F:protein dimerization activity"/>
    <property type="evidence" value="ECO:0007669"/>
    <property type="project" value="InterPro"/>
</dbReference>
<organism evidence="2 3">
    <name type="scientific">Arachis hypogaea</name>
    <name type="common">Peanut</name>
    <dbReference type="NCBI Taxonomy" id="3818"/>
    <lineage>
        <taxon>Eukaryota</taxon>
        <taxon>Viridiplantae</taxon>
        <taxon>Streptophyta</taxon>
        <taxon>Embryophyta</taxon>
        <taxon>Tracheophyta</taxon>
        <taxon>Spermatophyta</taxon>
        <taxon>Magnoliopsida</taxon>
        <taxon>eudicotyledons</taxon>
        <taxon>Gunneridae</taxon>
        <taxon>Pentapetalae</taxon>
        <taxon>rosids</taxon>
        <taxon>fabids</taxon>
        <taxon>Fabales</taxon>
        <taxon>Fabaceae</taxon>
        <taxon>Papilionoideae</taxon>
        <taxon>50 kb inversion clade</taxon>
        <taxon>dalbergioids sensu lato</taxon>
        <taxon>Dalbergieae</taxon>
        <taxon>Pterocarpus clade</taxon>
        <taxon>Arachis</taxon>
    </lineage>
</organism>
<name>A0A445A3K3_ARAHY</name>
<keyword evidence="3" id="KW-1185">Reference proteome</keyword>
<dbReference type="SUPFAM" id="SSF53098">
    <property type="entry name" value="Ribonuclease H-like"/>
    <property type="match status" value="1"/>
</dbReference>
<accession>A0A445A3K3</accession>
<dbReference type="PANTHER" id="PTHR23272:SF184">
    <property type="entry name" value="OS03G0311250 PROTEIN"/>
    <property type="match status" value="1"/>
</dbReference>
<evidence type="ECO:0000313" key="3">
    <source>
        <dbReference type="Proteomes" id="UP000289738"/>
    </source>
</evidence>
<evidence type="ECO:0000313" key="2">
    <source>
        <dbReference type="EMBL" id="RYR20988.1"/>
    </source>
</evidence>
<dbReference type="InterPro" id="IPR012337">
    <property type="entry name" value="RNaseH-like_sf"/>
</dbReference>
<feature type="domain" description="HAT C-terminal dimerisation" evidence="1">
    <location>
        <begin position="3"/>
        <end position="84"/>
    </location>
</feature>
<evidence type="ECO:0000259" key="1">
    <source>
        <dbReference type="Pfam" id="PF05699"/>
    </source>
</evidence>
<dbReference type="AlphaFoldDB" id="A0A445A3K3"/>
<comment type="caution">
    <text evidence="2">The sequence shown here is derived from an EMBL/GenBank/DDBJ whole genome shotgun (WGS) entry which is preliminary data.</text>
</comment>
<protein>
    <recommendedName>
        <fullName evidence="1">HAT C-terminal dimerisation domain-containing protein</fullName>
    </recommendedName>
</protein>
<proteinExistence type="predicted"/>
<dbReference type="Pfam" id="PF05699">
    <property type="entry name" value="Dimer_Tnp_hAT"/>
    <property type="match status" value="1"/>
</dbReference>
<gene>
    <name evidence="2" type="ORF">Ahy_B03g066219</name>
</gene>
<dbReference type="EMBL" id="SDMP01000013">
    <property type="protein sequence ID" value="RYR20988.1"/>
    <property type="molecule type" value="Genomic_DNA"/>
</dbReference>
<reference evidence="2 3" key="1">
    <citation type="submission" date="2019-01" db="EMBL/GenBank/DDBJ databases">
        <title>Sequencing of cultivated peanut Arachis hypogaea provides insights into genome evolution and oil improvement.</title>
        <authorList>
            <person name="Chen X."/>
        </authorList>
    </citation>
    <scope>NUCLEOTIDE SEQUENCE [LARGE SCALE GENOMIC DNA]</scope>
    <source>
        <strain evidence="3">cv. Fuhuasheng</strain>
        <tissue evidence="2">Leaves</tissue>
    </source>
</reference>
<dbReference type="Proteomes" id="UP000289738">
    <property type="component" value="Chromosome B03"/>
</dbReference>
<dbReference type="PANTHER" id="PTHR23272">
    <property type="entry name" value="BED FINGER-RELATED"/>
    <property type="match status" value="1"/>
</dbReference>
<dbReference type="InterPro" id="IPR008906">
    <property type="entry name" value="HATC_C_dom"/>
</dbReference>
<sequence>MDLYLMDGLEKSRDQNTFDILNWWKVNFNKYPILSQITRDVLAMPVSTVASESAFSTGGRVLNNYMSSLTPKTVETLICTQNWLRTSPITTKFEELIEESEKLELEIAPTEKDDDESGVDSD</sequence>